<evidence type="ECO:0000313" key="2">
    <source>
        <dbReference type="Proteomes" id="UP000076717"/>
    </source>
</evidence>
<dbReference type="GO" id="GO:0016787">
    <property type="term" value="F:hydrolase activity"/>
    <property type="evidence" value="ECO:0007669"/>
    <property type="project" value="UniProtKB-KW"/>
</dbReference>
<evidence type="ECO:0000313" key="1">
    <source>
        <dbReference type="EMBL" id="KZX22404.1"/>
    </source>
</evidence>
<dbReference type="PATRIC" id="fig|1671680.3.peg.501"/>
<dbReference type="InterPro" id="IPR023214">
    <property type="entry name" value="HAD_sf"/>
</dbReference>
<dbReference type="EMBL" id="LIIN01000008">
    <property type="protein sequence ID" value="KZX22404.1"/>
    <property type="molecule type" value="Genomic_DNA"/>
</dbReference>
<dbReference type="Gene3D" id="3.40.50.1000">
    <property type="entry name" value="HAD superfamily/HAD-like"/>
    <property type="match status" value="1"/>
</dbReference>
<sequence>MGDGANDLEMMAVAALAVAFNAKPVVRERADLVVGGLDLAQLLPVLGLRG</sequence>
<reference evidence="1 2" key="1">
    <citation type="submission" date="2015-08" db="EMBL/GenBank/DDBJ databases">
        <title>Draft Genome Sequence of Rathayibacter sp. Strain VKM Ac-2596 Isolated from Leaf Gall Induced by Plant-Parasitic Nematodes.</title>
        <authorList>
            <person name="Vasilenko O.V."/>
            <person name="Starodumova I.P."/>
            <person name="Tarlachkov S.V."/>
            <person name="Dorofeeva L.V."/>
            <person name="Evtushenko L.I."/>
        </authorList>
    </citation>
    <scope>NUCLEOTIDE SEQUENCE [LARGE SCALE GENOMIC DNA]</scope>
    <source>
        <strain evidence="1 2">VKM Ac-2596</strain>
    </source>
</reference>
<name>A0A166IHF1_9MICO</name>
<protein>
    <submittedName>
        <fullName evidence="1">Phosphoserine phosphatase</fullName>
        <ecNumber evidence="1">3.1.3.3</ecNumber>
    </submittedName>
</protein>
<dbReference type="Proteomes" id="UP000076717">
    <property type="component" value="Unassembled WGS sequence"/>
</dbReference>
<keyword evidence="1" id="KW-0378">Hydrolase</keyword>
<dbReference type="EC" id="3.1.3.3" evidence="1"/>
<accession>A0A166IHF1</accession>
<dbReference type="Pfam" id="PF08282">
    <property type="entry name" value="Hydrolase_3"/>
    <property type="match status" value="1"/>
</dbReference>
<comment type="caution">
    <text evidence="1">The sequence shown here is derived from an EMBL/GenBank/DDBJ whole genome shotgun (WGS) entry which is preliminary data.</text>
</comment>
<dbReference type="SUPFAM" id="SSF56784">
    <property type="entry name" value="HAD-like"/>
    <property type="match status" value="1"/>
</dbReference>
<gene>
    <name evidence="1" type="primary">serB_1</name>
    <name evidence="1" type="ORF">ACH61_00471</name>
</gene>
<keyword evidence="2" id="KW-1185">Reference proteome</keyword>
<proteinExistence type="predicted"/>
<dbReference type="InterPro" id="IPR036412">
    <property type="entry name" value="HAD-like_sf"/>
</dbReference>
<dbReference type="AlphaFoldDB" id="A0A166IHF1"/>
<organism evidence="1 2">
    <name type="scientific">Rathayibacter tanaceti</name>
    <dbReference type="NCBI Taxonomy" id="1671680"/>
    <lineage>
        <taxon>Bacteria</taxon>
        <taxon>Bacillati</taxon>
        <taxon>Actinomycetota</taxon>
        <taxon>Actinomycetes</taxon>
        <taxon>Micrococcales</taxon>
        <taxon>Microbacteriaceae</taxon>
        <taxon>Rathayibacter</taxon>
    </lineage>
</organism>